<dbReference type="EC" id="2.4.99.28" evidence="11"/>
<keyword evidence="11" id="KW-0997">Cell inner membrane</keyword>
<dbReference type="UniPathway" id="UPA00219"/>
<sequence>MSDWITAWRRVNVDWALLVGLLGLCSVGLMLAYSAGGESLPAARSQGIRVGIGLLLLLVAAQVPVGWLQRLAAPFYLLTIILLIVVDAIGAIGHGAQRWLDLGPLRFQPSELAKLAVPMMAARYLSDRALPPTARDVVASAALALLPVLLIAAQPDLGTSLLVAAAGLSVLFLAGLSWRVIGLFTGLAAAAAPLMWLYGMHDYQRQRVLTLFDPQRDPLGTGYHIIQSTIAIGSGGFYGKGWLEGTQTRLQFLPESATDFVFAVFGEEFGLLGAIGLLLLYGFIIGRGMNIAMQASDGFGRLLGGGLMSTFFVYVVVNIGMVSGVLPVVGVPLPLVSYGGTSMVTLMLGFGMLMGIRAHRKLWPA</sequence>
<proteinExistence type="inferred from homology"/>
<dbReference type="Proteomes" id="UP000092952">
    <property type="component" value="Chromosome"/>
</dbReference>
<evidence type="ECO:0000256" key="9">
    <source>
        <dbReference type="ARBA" id="ARBA00023136"/>
    </source>
</evidence>
<dbReference type="KEGG" id="gbi:PG2T_10455"/>
<dbReference type="PANTHER" id="PTHR30474:SF1">
    <property type="entry name" value="PEPTIDOGLYCAN GLYCOSYLTRANSFERASE MRDB"/>
    <property type="match status" value="1"/>
</dbReference>
<evidence type="ECO:0000313" key="12">
    <source>
        <dbReference type="EMBL" id="ANX04551.1"/>
    </source>
</evidence>
<comment type="function">
    <text evidence="11">Peptidoglycan polymerase that is essential for cell wall elongation.</text>
</comment>
<evidence type="ECO:0000313" key="13">
    <source>
        <dbReference type="Proteomes" id="UP000092952"/>
    </source>
</evidence>
<protein>
    <recommendedName>
        <fullName evidence="11">Peptidoglycan glycosyltransferase MrdB</fullName>
        <shortName evidence="11">PGT</shortName>
        <ecNumber evidence="11">2.4.99.28</ecNumber>
    </recommendedName>
    <alternativeName>
        <fullName evidence="11">Cell elongation protein RodA</fullName>
    </alternativeName>
    <alternativeName>
        <fullName evidence="11">Cell wall polymerase</fullName>
    </alternativeName>
    <alternativeName>
        <fullName evidence="11">Peptidoglycan polymerase</fullName>
        <shortName evidence="11">PG polymerase</shortName>
    </alternativeName>
</protein>
<keyword evidence="7 11" id="KW-0573">Peptidoglycan synthesis</keyword>
<keyword evidence="8 11" id="KW-1133">Transmembrane helix</keyword>
<dbReference type="RefSeq" id="WP_068804973.1">
    <property type="nucleotide sequence ID" value="NZ_CP014671.1"/>
</dbReference>
<feature type="transmembrane region" description="Helical" evidence="11">
    <location>
        <begin position="157"/>
        <end position="174"/>
    </location>
</feature>
<dbReference type="FunCoup" id="A0A1B1YUR4">
    <property type="interactions" value="308"/>
</dbReference>
<dbReference type="AlphaFoldDB" id="A0A1B1YUR4"/>
<dbReference type="EMBL" id="CP014671">
    <property type="protein sequence ID" value="ANX04551.1"/>
    <property type="molecule type" value="Genomic_DNA"/>
</dbReference>
<evidence type="ECO:0000256" key="11">
    <source>
        <dbReference type="HAMAP-Rule" id="MF_02079"/>
    </source>
</evidence>
<comment type="catalytic activity">
    <reaction evidence="11">
        <text>[GlcNAc-(1-&gt;4)-Mur2Ac(oyl-L-Ala-gamma-D-Glu-L-Lys-D-Ala-D-Ala)](n)-di-trans,octa-cis-undecaprenyl diphosphate + beta-D-GlcNAc-(1-&gt;4)-Mur2Ac(oyl-L-Ala-gamma-D-Glu-L-Lys-D-Ala-D-Ala)-di-trans,octa-cis-undecaprenyl diphosphate = [GlcNAc-(1-&gt;4)-Mur2Ac(oyl-L-Ala-gamma-D-Glu-L-Lys-D-Ala-D-Ala)](n+1)-di-trans,octa-cis-undecaprenyl diphosphate + di-trans,octa-cis-undecaprenyl diphosphate + H(+)</text>
        <dbReference type="Rhea" id="RHEA:23708"/>
        <dbReference type="Rhea" id="RHEA-COMP:9602"/>
        <dbReference type="Rhea" id="RHEA-COMP:9603"/>
        <dbReference type="ChEBI" id="CHEBI:15378"/>
        <dbReference type="ChEBI" id="CHEBI:58405"/>
        <dbReference type="ChEBI" id="CHEBI:60033"/>
        <dbReference type="ChEBI" id="CHEBI:78435"/>
        <dbReference type="EC" id="2.4.99.28"/>
    </reaction>
</comment>
<feature type="transmembrane region" description="Helical" evidence="11">
    <location>
        <begin position="47"/>
        <end position="67"/>
    </location>
</feature>
<dbReference type="InParanoid" id="A0A1B1YUR4"/>
<evidence type="ECO:0000256" key="3">
    <source>
        <dbReference type="ARBA" id="ARBA00022676"/>
    </source>
</evidence>
<evidence type="ECO:0000256" key="6">
    <source>
        <dbReference type="ARBA" id="ARBA00022960"/>
    </source>
</evidence>
<keyword evidence="2 11" id="KW-1003">Cell membrane</keyword>
<feature type="transmembrane region" description="Helical" evidence="11">
    <location>
        <begin position="335"/>
        <end position="356"/>
    </location>
</feature>
<dbReference type="GO" id="GO:0032153">
    <property type="term" value="C:cell division site"/>
    <property type="evidence" value="ECO:0007669"/>
    <property type="project" value="TreeGrafter"/>
</dbReference>
<comment type="subcellular location">
    <subcellularLocation>
        <location evidence="11">Cell inner membrane</location>
        <topology evidence="11">Multi-pass membrane protein</topology>
    </subcellularLocation>
    <subcellularLocation>
        <location evidence="1">Membrane</location>
        <topology evidence="1">Multi-pass membrane protein</topology>
    </subcellularLocation>
</comment>
<evidence type="ECO:0000256" key="5">
    <source>
        <dbReference type="ARBA" id="ARBA00022692"/>
    </source>
</evidence>
<evidence type="ECO:0000256" key="1">
    <source>
        <dbReference type="ARBA" id="ARBA00004141"/>
    </source>
</evidence>
<dbReference type="GO" id="GO:0009252">
    <property type="term" value="P:peptidoglycan biosynthetic process"/>
    <property type="evidence" value="ECO:0007669"/>
    <property type="project" value="UniProtKB-UniRule"/>
</dbReference>
<organism evidence="12 13">
    <name type="scientific">Immundisolibacter cernigliae</name>
    <dbReference type="NCBI Taxonomy" id="1810504"/>
    <lineage>
        <taxon>Bacteria</taxon>
        <taxon>Pseudomonadati</taxon>
        <taxon>Pseudomonadota</taxon>
        <taxon>Gammaproteobacteria</taxon>
        <taxon>Immundisolibacterales</taxon>
        <taxon>Immundisolibacteraceae</taxon>
        <taxon>Immundisolibacter</taxon>
    </lineage>
</organism>
<keyword evidence="4 11" id="KW-0808">Transferase</keyword>
<evidence type="ECO:0000256" key="7">
    <source>
        <dbReference type="ARBA" id="ARBA00022984"/>
    </source>
</evidence>
<dbReference type="InterPro" id="IPR001182">
    <property type="entry name" value="FtsW/RodA"/>
</dbReference>
<keyword evidence="10 11" id="KW-0961">Cell wall biogenesis/degradation</keyword>
<dbReference type="GO" id="GO:0015648">
    <property type="term" value="F:lipid-linked peptidoglycan transporter activity"/>
    <property type="evidence" value="ECO:0007669"/>
    <property type="project" value="TreeGrafter"/>
</dbReference>
<evidence type="ECO:0000256" key="4">
    <source>
        <dbReference type="ARBA" id="ARBA00022679"/>
    </source>
</evidence>
<feature type="transmembrane region" description="Helical" evidence="11">
    <location>
        <begin position="15"/>
        <end position="35"/>
    </location>
</feature>
<reference evidence="13" key="1">
    <citation type="submission" date="2016-03" db="EMBL/GenBank/DDBJ databases">
        <title>Complete genome sequence of Solimmundus cernigliae, representing a novel lineage of polycyclic aromatic hydrocarbon degraders within the Gammaproteobacteria.</title>
        <authorList>
            <person name="Singleton D.R."/>
            <person name="Dickey A.N."/>
            <person name="Scholl E.H."/>
            <person name="Wright F.A."/>
            <person name="Aitken M.D."/>
        </authorList>
    </citation>
    <scope>NUCLEOTIDE SEQUENCE [LARGE SCALE GENOMIC DNA]</scope>
    <source>
        <strain evidence="13">TR3.2</strain>
    </source>
</reference>
<dbReference type="NCBIfam" id="TIGR02210">
    <property type="entry name" value="rodA_shape"/>
    <property type="match status" value="1"/>
</dbReference>
<dbReference type="PROSITE" id="PS00428">
    <property type="entry name" value="FTSW_RODA_SPOVE"/>
    <property type="match status" value="1"/>
</dbReference>
<keyword evidence="9 11" id="KW-0472">Membrane</keyword>
<dbReference type="GO" id="GO:0008360">
    <property type="term" value="P:regulation of cell shape"/>
    <property type="evidence" value="ECO:0007669"/>
    <property type="project" value="UniProtKB-KW"/>
</dbReference>
<keyword evidence="6 11" id="KW-0133">Cell shape</keyword>
<evidence type="ECO:0000256" key="2">
    <source>
        <dbReference type="ARBA" id="ARBA00022475"/>
    </source>
</evidence>
<keyword evidence="5 11" id="KW-0812">Transmembrane</keyword>
<feature type="transmembrane region" description="Helical" evidence="11">
    <location>
        <begin position="73"/>
        <end position="96"/>
    </location>
</feature>
<dbReference type="Pfam" id="PF01098">
    <property type="entry name" value="FTSW_RODA_SPOVE"/>
    <property type="match status" value="1"/>
</dbReference>
<dbReference type="InterPro" id="IPR018365">
    <property type="entry name" value="Cell_cycle_FtsW-rel_CS"/>
</dbReference>
<dbReference type="InterPro" id="IPR011923">
    <property type="entry name" value="RodA/MrdB"/>
</dbReference>
<dbReference type="GO" id="GO:0008955">
    <property type="term" value="F:peptidoglycan glycosyltransferase activity"/>
    <property type="evidence" value="ECO:0007669"/>
    <property type="project" value="UniProtKB-UniRule"/>
</dbReference>
<keyword evidence="13" id="KW-1185">Reference proteome</keyword>
<evidence type="ECO:0000256" key="8">
    <source>
        <dbReference type="ARBA" id="ARBA00022989"/>
    </source>
</evidence>
<dbReference type="STRING" id="1810504.PG2T_10455"/>
<dbReference type="GO" id="GO:0005886">
    <property type="term" value="C:plasma membrane"/>
    <property type="evidence" value="ECO:0007669"/>
    <property type="project" value="UniProtKB-SubCell"/>
</dbReference>
<feature type="transmembrane region" description="Helical" evidence="11">
    <location>
        <begin position="302"/>
        <end position="329"/>
    </location>
</feature>
<dbReference type="GO" id="GO:0071555">
    <property type="term" value="P:cell wall organization"/>
    <property type="evidence" value="ECO:0007669"/>
    <property type="project" value="UniProtKB-KW"/>
</dbReference>
<feature type="transmembrane region" description="Helical" evidence="11">
    <location>
        <begin position="181"/>
        <end position="199"/>
    </location>
</feature>
<gene>
    <name evidence="11" type="primary">mrdB</name>
    <name evidence="11" type="synonym">rodA</name>
    <name evidence="12" type="ORF">PG2T_10455</name>
</gene>
<comment type="pathway">
    <text evidence="11">Cell wall biogenesis; peptidoglycan biosynthesis.</text>
</comment>
<keyword evidence="3 11" id="KW-0328">Glycosyltransferase</keyword>
<accession>A0A1B1YUR4</accession>
<dbReference type="PANTHER" id="PTHR30474">
    <property type="entry name" value="CELL CYCLE PROTEIN"/>
    <property type="match status" value="1"/>
</dbReference>
<dbReference type="HAMAP" id="MF_02079">
    <property type="entry name" value="PGT_RodA"/>
    <property type="match status" value="1"/>
</dbReference>
<dbReference type="GO" id="GO:0051301">
    <property type="term" value="P:cell division"/>
    <property type="evidence" value="ECO:0007669"/>
    <property type="project" value="InterPro"/>
</dbReference>
<comment type="similarity">
    <text evidence="11">Belongs to the SEDS family. MrdB/RodA subfamily.</text>
</comment>
<dbReference type="OrthoDB" id="9768187at2"/>
<name>A0A1B1YUR4_9GAMM</name>
<feature type="transmembrane region" description="Helical" evidence="11">
    <location>
        <begin position="260"/>
        <end position="281"/>
    </location>
</feature>
<evidence type="ECO:0000256" key="10">
    <source>
        <dbReference type="ARBA" id="ARBA00023316"/>
    </source>
</evidence>